<dbReference type="InterPro" id="IPR027417">
    <property type="entry name" value="P-loop_NTPase"/>
</dbReference>
<keyword evidence="3" id="KW-1185">Reference proteome</keyword>
<reference evidence="2 3" key="1">
    <citation type="submission" date="2020-07" db="EMBL/GenBank/DDBJ databases">
        <title>Transfer of Campylobacter canadensis to the novel genus Avispirillum gen. nov., that also includes two novel species recovered from migratory waterfowl: Avispirillum anseris sp. nov. and Avispirillum brantae sp. nov.</title>
        <authorList>
            <person name="Miller W.G."/>
            <person name="Chapman M.H."/>
            <person name="Yee E."/>
            <person name="Inglis G.D."/>
        </authorList>
    </citation>
    <scope>NUCLEOTIDE SEQUENCE [LARGE SCALE GENOMIC DNA]</scope>
    <source>
        <strain evidence="2 3">L283</strain>
    </source>
</reference>
<comment type="caution">
    <text evidence="2">The sequence shown here is derived from an EMBL/GenBank/DDBJ whole genome shotgun (WGS) entry which is preliminary data.</text>
</comment>
<accession>A0ABS7WU72</accession>
<proteinExistence type="predicted"/>
<gene>
    <name evidence="2" type="ORF">AVCANL283_05610</name>
</gene>
<dbReference type="InterPro" id="IPR010285">
    <property type="entry name" value="DNA_helicase_pif1-like_DEAD"/>
</dbReference>
<dbReference type="InterPro" id="IPR051055">
    <property type="entry name" value="PIF1_helicase"/>
</dbReference>
<evidence type="ECO:0000313" key="3">
    <source>
        <dbReference type="Proteomes" id="UP000786183"/>
    </source>
</evidence>
<dbReference type="Gene3D" id="3.40.50.300">
    <property type="entry name" value="P-loop containing nucleotide triphosphate hydrolases"/>
    <property type="match status" value="2"/>
</dbReference>
<dbReference type="EMBL" id="JACGBB010000010">
    <property type="protein sequence ID" value="MBZ7987574.1"/>
    <property type="molecule type" value="Genomic_DNA"/>
</dbReference>
<name>A0ABS7WU72_9BACT</name>
<dbReference type="CDD" id="cd18809">
    <property type="entry name" value="SF1_C_RecD"/>
    <property type="match status" value="1"/>
</dbReference>
<dbReference type="SUPFAM" id="SSF52540">
    <property type="entry name" value="P-loop containing nucleoside triphosphate hydrolases"/>
    <property type="match status" value="2"/>
</dbReference>
<dbReference type="PANTHER" id="PTHR47642">
    <property type="entry name" value="ATP-DEPENDENT DNA HELICASE"/>
    <property type="match status" value="1"/>
</dbReference>
<dbReference type="Pfam" id="PF05970">
    <property type="entry name" value="PIF1"/>
    <property type="match status" value="1"/>
</dbReference>
<organism evidence="2 3">
    <name type="scientific">Campylobacter canadensis</name>
    <dbReference type="NCBI Taxonomy" id="449520"/>
    <lineage>
        <taxon>Bacteria</taxon>
        <taxon>Pseudomonadati</taxon>
        <taxon>Campylobacterota</taxon>
        <taxon>Epsilonproteobacteria</taxon>
        <taxon>Campylobacterales</taxon>
        <taxon>Campylobacteraceae</taxon>
        <taxon>Campylobacter</taxon>
    </lineage>
</organism>
<dbReference type="RefSeq" id="WP_172231160.1">
    <property type="nucleotide sequence ID" value="NZ_CP035946.1"/>
</dbReference>
<protein>
    <submittedName>
        <fullName evidence="2">AAA family ATPase</fullName>
    </submittedName>
</protein>
<evidence type="ECO:0000313" key="2">
    <source>
        <dbReference type="EMBL" id="MBZ7987574.1"/>
    </source>
</evidence>
<feature type="domain" description="DNA helicase Pif1-like DEAD-box helicase" evidence="1">
    <location>
        <begin position="13"/>
        <end position="167"/>
    </location>
</feature>
<sequence>MKDNASLIIQKLKEGRNVFLTGGAGVGKSYTIKKILENKELKIIPLASTALAAINIKALTIHKFFKFKIAKNISELKTSKEDLLELNKILKNIDVVLIDEISMVSADLFDMIHHRIQNYNIKLLVVGDFYQLEPVLSDGKYAFLSQFWKEFDFYSVILNKQHRMNDEEFYKNLLKIRLANVDDCCVDYFYNYITDQDLNSNEFDDYTIICGTNKEAKFINQNKLAKIEAKSYKAKIDIIKNKFSPSNKIEQWIKTLPIEEDFEFKIGAKVIFTYNAHGFYNGMQGEIISYNEEQEVICVKSNNLIFSVEKTTFEYYEEYNTSNIEADAIIKAYALKLAYAITIHKSQGMSIEKLLCKCDNIFAKGQLYVAFSRAKNPNTFKISFNSSYNFFALMLKTKAKANKAVDDFYSTLKGYVE</sequence>
<evidence type="ECO:0000259" key="1">
    <source>
        <dbReference type="Pfam" id="PF05970"/>
    </source>
</evidence>
<dbReference type="Proteomes" id="UP000786183">
    <property type="component" value="Unassembled WGS sequence"/>
</dbReference>